<comment type="caution">
    <text evidence="5">The sequence shown here is derived from an EMBL/GenBank/DDBJ whole genome shotgun (WGS) entry which is preliminary data.</text>
</comment>
<reference evidence="5" key="2">
    <citation type="submission" date="2021-04" db="EMBL/GenBank/DDBJ databases">
        <authorList>
            <person name="Podell S."/>
        </authorList>
    </citation>
    <scope>NUCLEOTIDE SEQUENCE</scope>
    <source>
        <strain evidence="5">Hildebrandi</strain>
    </source>
</reference>
<accession>A0A9K3KYP4</accession>
<dbReference type="PROSITE" id="PS50088">
    <property type="entry name" value="ANK_REPEAT"/>
    <property type="match status" value="2"/>
</dbReference>
<dbReference type="AlphaFoldDB" id="A0A9K3KYP4"/>
<protein>
    <submittedName>
        <fullName evidence="5">Ankyrin repeat domain protein</fullName>
    </submittedName>
</protein>
<evidence type="ECO:0000256" key="1">
    <source>
        <dbReference type="ARBA" id="ARBA00022737"/>
    </source>
</evidence>
<feature type="region of interest" description="Disordered" evidence="4">
    <location>
        <begin position="119"/>
        <end position="139"/>
    </location>
</feature>
<keyword evidence="6" id="KW-1185">Reference proteome</keyword>
<dbReference type="InterPro" id="IPR002110">
    <property type="entry name" value="Ankyrin_rpt"/>
</dbReference>
<sequence length="492" mass="53916">MTAVMDSSRKRKVSSSSAAVSSLDAWSRVAATATVCDDHHSGVLRTSTTTTATAVSSKTATQGRGSLTGWVLCPLCGEYSKKKYAVGRGLASHLRDIHTPWQPSKMAQKIHRRSYDALQRRRVKRQRQDTEADGSHASNLLLTETSSTFEPLQAWTPSVEEVNAWNIQVLDILRSVEQTSAATSTESVAVGSYTSDKNLPNGAAIKLKNIPTTYRESLPPFLKAAAEGDLETLRDMVQQVANSQLDKDAVLVLLNTRDRHSSTAEHWAAGGGHLECLRFLHQTRTSIDNLTENASSTDSMTRRKVRRRDGKTSLHYAARNGHIPCINYILKETECWVDEPSGDGTTPLHMACYGGQYDTVKFLVEDCGASPLKKNDWGCSCAHFTAMTIAASYDNEESIRKLCSFLSHDHGVSFASKQGQGHTSLHKAAHRGNEIVIRWMADKKEDGGAGLSGEDKLQAGAPDLGGHKPSDIWRSMGHDDKFGTWIKSTMGW</sequence>
<dbReference type="PANTHER" id="PTHR24166:SF48">
    <property type="entry name" value="PROTEIN VAPYRIN"/>
    <property type="match status" value="1"/>
</dbReference>
<evidence type="ECO:0000256" key="3">
    <source>
        <dbReference type="PROSITE-ProRule" id="PRU00023"/>
    </source>
</evidence>
<feature type="repeat" description="ANK" evidence="3">
    <location>
        <begin position="343"/>
        <end position="365"/>
    </location>
</feature>
<dbReference type="Pfam" id="PF13637">
    <property type="entry name" value="Ank_4"/>
    <property type="match status" value="1"/>
</dbReference>
<organism evidence="5 6">
    <name type="scientific">Nitzschia inconspicua</name>
    <dbReference type="NCBI Taxonomy" id="303405"/>
    <lineage>
        <taxon>Eukaryota</taxon>
        <taxon>Sar</taxon>
        <taxon>Stramenopiles</taxon>
        <taxon>Ochrophyta</taxon>
        <taxon>Bacillariophyta</taxon>
        <taxon>Bacillariophyceae</taxon>
        <taxon>Bacillariophycidae</taxon>
        <taxon>Bacillariales</taxon>
        <taxon>Bacillariaceae</taxon>
        <taxon>Nitzschia</taxon>
    </lineage>
</organism>
<keyword evidence="2 3" id="KW-0040">ANK repeat</keyword>
<dbReference type="SMART" id="SM00248">
    <property type="entry name" value="ANK"/>
    <property type="match status" value="6"/>
</dbReference>
<dbReference type="EMBL" id="JAGRRH010000017">
    <property type="protein sequence ID" value="KAG7351952.1"/>
    <property type="molecule type" value="Genomic_DNA"/>
</dbReference>
<evidence type="ECO:0000313" key="6">
    <source>
        <dbReference type="Proteomes" id="UP000693970"/>
    </source>
</evidence>
<dbReference type="InterPro" id="IPR050889">
    <property type="entry name" value="Dendritic_Spine_Reg/Scaffold"/>
</dbReference>
<dbReference type="Pfam" id="PF12796">
    <property type="entry name" value="Ank_2"/>
    <property type="match status" value="1"/>
</dbReference>
<evidence type="ECO:0000256" key="4">
    <source>
        <dbReference type="SAM" id="MobiDB-lite"/>
    </source>
</evidence>
<feature type="repeat" description="ANK" evidence="3">
    <location>
        <begin position="309"/>
        <end position="331"/>
    </location>
</feature>
<keyword evidence="1" id="KW-0677">Repeat</keyword>
<dbReference type="OrthoDB" id="43922at2759"/>
<proteinExistence type="predicted"/>
<dbReference type="Proteomes" id="UP000693970">
    <property type="component" value="Unassembled WGS sequence"/>
</dbReference>
<evidence type="ECO:0000256" key="2">
    <source>
        <dbReference type="ARBA" id="ARBA00023043"/>
    </source>
</evidence>
<reference evidence="5" key="1">
    <citation type="journal article" date="2021" name="Sci. Rep.">
        <title>Diploid genomic architecture of Nitzschia inconspicua, an elite biomass production diatom.</title>
        <authorList>
            <person name="Oliver A."/>
            <person name="Podell S."/>
            <person name="Pinowska A."/>
            <person name="Traller J.C."/>
            <person name="Smith S.R."/>
            <person name="McClure R."/>
            <person name="Beliaev A."/>
            <person name="Bohutskyi P."/>
            <person name="Hill E.A."/>
            <person name="Rabines A."/>
            <person name="Zheng H."/>
            <person name="Allen L.Z."/>
            <person name="Kuo A."/>
            <person name="Grigoriev I.V."/>
            <person name="Allen A.E."/>
            <person name="Hazlebeck D."/>
            <person name="Allen E.E."/>
        </authorList>
    </citation>
    <scope>NUCLEOTIDE SEQUENCE</scope>
    <source>
        <strain evidence="5">Hildebrandi</strain>
    </source>
</reference>
<name>A0A9K3KYP4_9STRA</name>
<evidence type="ECO:0000313" key="5">
    <source>
        <dbReference type="EMBL" id="KAG7351952.1"/>
    </source>
</evidence>
<gene>
    <name evidence="5" type="ORF">IV203_008000</name>
</gene>
<dbReference type="PROSITE" id="PS50297">
    <property type="entry name" value="ANK_REP_REGION"/>
    <property type="match status" value="2"/>
</dbReference>
<dbReference type="PANTHER" id="PTHR24166">
    <property type="entry name" value="ROLLING PEBBLES, ISOFORM B"/>
    <property type="match status" value="1"/>
</dbReference>